<evidence type="ECO:0000313" key="3">
    <source>
        <dbReference type="EMBL" id="SCA81714.1"/>
    </source>
</evidence>
<sequence length="506" mass="55589">MSGRYGMLSNARGLMRTYKSAECTNNYFSVKTEIERRIDDFNKTRHRNIYAQWDKLNKHITTEDQGLKTCYENGYISARLNDEEKIINFKKKCNSDGTCNNGASPARKPPIIKPTTQGTCKETKDCKNETPERVNVKSQLRLVSGATDSKSSEIKNPQEQGQKQDDRLKSRQESVVSHPQTSIMPSGSSVGTHDRASQQIVNHHTTTSGEVETQEQPLNASSPSGIRGLDSPPSGPSSQCISEETSDLTCTSMGKNLETKDIQTNQHSGNPLDTNHSESQGSLSKIDSGETGGDKNIIRETANNLSSTEGTPGSVQSADEDSFPLATEGGSIDTVVSDPENNDSEEVSSAPLAITPSSDADNNGVTYVGKSTNFRAPDDESHNVNVSHDHRHGSEASCIGSTCNAEHNTEITSENNNNDILGIFSNVFNTIKQNKDNMITASIPMGILLLLTLIFKYTPLWRILTKRNRNKRSHMNEKLQRVLQQPSIGSEERSIPFSYSAFEYSS</sequence>
<reference evidence="3 4" key="1">
    <citation type="submission" date="2016-07" db="EMBL/GenBank/DDBJ databases">
        <authorList>
            <consortium name="Pathogen Informatics"/>
        </authorList>
    </citation>
    <scope>NUCLEOTIDE SEQUENCE [LARGE SCALE GENOMIC DNA]</scope>
</reference>
<keyword evidence="2" id="KW-0812">Transmembrane</keyword>
<feature type="compositionally biased region" description="Polar residues" evidence="1">
    <location>
        <begin position="146"/>
        <end position="161"/>
    </location>
</feature>
<dbReference type="VEuPathDB" id="PlasmoDB:PVX_018150"/>
<protein>
    <submittedName>
        <fullName evidence="3">VIR protein</fullName>
    </submittedName>
</protein>
<feature type="compositionally biased region" description="Polar residues" evidence="1">
    <location>
        <begin position="173"/>
        <end position="224"/>
    </location>
</feature>
<dbReference type="VEuPathDB" id="PlasmoDB:PVP01_0009490"/>
<dbReference type="Proteomes" id="UP000305196">
    <property type="component" value="Unassembled WGS sequence"/>
</dbReference>
<proteinExistence type="predicted"/>
<feature type="compositionally biased region" description="Basic and acidic residues" evidence="1">
    <location>
        <begin position="162"/>
        <end position="172"/>
    </location>
</feature>
<dbReference type="EMBL" id="FLYI01000022">
    <property type="protein sequence ID" value="SCA81714.1"/>
    <property type="molecule type" value="Genomic_DNA"/>
</dbReference>
<dbReference type="VEuPathDB" id="PlasmoDB:PVW1_040031900"/>
<gene>
    <name evidence="3" type="ORF">PVC01_000016100</name>
</gene>
<feature type="transmembrane region" description="Helical" evidence="2">
    <location>
        <begin position="443"/>
        <end position="464"/>
    </location>
</feature>
<feature type="compositionally biased region" description="Polar residues" evidence="1">
    <location>
        <begin position="236"/>
        <end position="246"/>
    </location>
</feature>
<feature type="region of interest" description="Disordered" evidence="1">
    <location>
        <begin position="97"/>
        <end position="246"/>
    </location>
</feature>
<keyword evidence="2" id="KW-1133">Transmembrane helix</keyword>
<feature type="compositionally biased region" description="Polar residues" evidence="1">
    <location>
        <begin position="355"/>
        <end position="374"/>
    </location>
</feature>
<evidence type="ECO:0000313" key="4">
    <source>
        <dbReference type="Proteomes" id="UP000305196"/>
    </source>
</evidence>
<keyword evidence="2" id="KW-0472">Membrane</keyword>
<dbReference type="VEuPathDB" id="PlasmoDB:PVPAM_080009300"/>
<feature type="compositionally biased region" description="Basic and acidic residues" evidence="1">
    <location>
        <begin position="121"/>
        <end position="135"/>
    </location>
</feature>
<dbReference type="AlphaFoldDB" id="A0A1G4E8P4"/>
<organism evidence="3 4">
    <name type="scientific">Plasmodium vivax</name>
    <name type="common">malaria parasite P. vivax</name>
    <dbReference type="NCBI Taxonomy" id="5855"/>
    <lineage>
        <taxon>Eukaryota</taxon>
        <taxon>Sar</taxon>
        <taxon>Alveolata</taxon>
        <taxon>Apicomplexa</taxon>
        <taxon>Aconoidasida</taxon>
        <taxon>Haemosporida</taxon>
        <taxon>Plasmodiidae</taxon>
        <taxon>Plasmodium</taxon>
        <taxon>Plasmodium (Plasmodium)</taxon>
    </lineage>
</organism>
<accession>A0A1G4E8P4</accession>
<name>A0A1G4E8P4_PLAVI</name>
<feature type="compositionally biased region" description="Polar residues" evidence="1">
    <location>
        <begin position="301"/>
        <end position="317"/>
    </location>
</feature>
<feature type="region of interest" description="Disordered" evidence="1">
    <location>
        <begin position="263"/>
        <end position="394"/>
    </location>
</feature>
<evidence type="ECO:0000256" key="1">
    <source>
        <dbReference type="SAM" id="MobiDB-lite"/>
    </source>
</evidence>
<evidence type="ECO:0000256" key="2">
    <source>
        <dbReference type="SAM" id="Phobius"/>
    </source>
</evidence>
<feature type="compositionally biased region" description="Polar residues" evidence="1">
    <location>
        <begin position="263"/>
        <end position="285"/>
    </location>
</feature>